<evidence type="ECO:0000313" key="14">
    <source>
        <dbReference type="Proteomes" id="UP001157910"/>
    </source>
</evidence>
<feature type="binding site" evidence="11">
    <location>
        <position position="518"/>
    </location>
    <ligand>
        <name>Mg(2+)</name>
        <dbReference type="ChEBI" id="CHEBI:18420"/>
        <label>1</label>
        <note>catalytic</note>
    </ligand>
</feature>
<dbReference type="InterPro" id="IPR014721">
    <property type="entry name" value="Ribsml_uS5_D2-typ_fold_subgr"/>
</dbReference>
<comment type="miscellaneous">
    <text evidence="11">Few gyrases are as efficient as E.coli at forming negative supercoils. Not all organisms have 2 type II topoisomerases; in organisms with a single type II topoisomerase this enzyme also has to decatenate newly replicated chromosomes.</text>
</comment>
<dbReference type="InterPro" id="IPR013759">
    <property type="entry name" value="Topo_IIA_B_C"/>
</dbReference>
<dbReference type="SUPFAM" id="SSF55874">
    <property type="entry name" value="ATPase domain of HSP90 chaperone/DNA topoisomerase II/histidine kinase"/>
    <property type="match status" value="1"/>
</dbReference>
<keyword evidence="10 11" id="KW-0413">Isomerase</keyword>
<dbReference type="SMART" id="SM00387">
    <property type="entry name" value="HATPase_c"/>
    <property type="match status" value="1"/>
</dbReference>
<feature type="site" description="Interaction with DNA" evidence="11">
    <location>
        <position position="543"/>
    </location>
</feature>
<evidence type="ECO:0000313" key="13">
    <source>
        <dbReference type="EMBL" id="SMP66276.1"/>
    </source>
</evidence>
<dbReference type="Pfam" id="PF00204">
    <property type="entry name" value="DNA_gyraseB"/>
    <property type="match status" value="1"/>
</dbReference>
<dbReference type="EMBL" id="FXUI01000004">
    <property type="protein sequence ID" value="SMP66276.1"/>
    <property type="molecule type" value="Genomic_DNA"/>
</dbReference>
<evidence type="ECO:0000256" key="11">
    <source>
        <dbReference type="HAMAP-Rule" id="MF_01898"/>
    </source>
</evidence>
<dbReference type="NCBIfam" id="TIGR01059">
    <property type="entry name" value="gyrB"/>
    <property type="match status" value="1"/>
</dbReference>
<dbReference type="Pfam" id="PF02518">
    <property type="entry name" value="HATPase_c"/>
    <property type="match status" value="1"/>
</dbReference>
<evidence type="ECO:0000256" key="1">
    <source>
        <dbReference type="ARBA" id="ARBA00000185"/>
    </source>
</evidence>
<dbReference type="InterPro" id="IPR013760">
    <property type="entry name" value="Topo_IIA-like_dom_sf"/>
</dbReference>
<dbReference type="Gene3D" id="3.40.50.670">
    <property type="match status" value="2"/>
</dbReference>
<evidence type="ECO:0000256" key="8">
    <source>
        <dbReference type="ARBA" id="ARBA00023029"/>
    </source>
</evidence>
<dbReference type="Pfam" id="PF21249">
    <property type="entry name" value="GyrB_hook"/>
    <property type="match status" value="1"/>
</dbReference>
<dbReference type="InterPro" id="IPR013506">
    <property type="entry name" value="Topo_IIA_bsu_dom2"/>
</dbReference>
<dbReference type="InterPro" id="IPR018522">
    <property type="entry name" value="TopoIIA_CS"/>
</dbReference>
<dbReference type="NCBIfam" id="NF011501">
    <property type="entry name" value="PRK14939.1"/>
    <property type="match status" value="1"/>
</dbReference>
<evidence type="ECO:0000256" key="4">
    <source>
        <dbReference type="ARBA" id="ARBA00022723"/>
    </source>
</evidence>
<dbReference type="HAMAP" id="MF_01898">
    <property type="entry name" value="GyrB"/>
    <property type="match status" value="1"/>
</dbReference>
<keyword evidence="9" id="KW-0238">DNA-binding</keyword>
<feature type="binding site" evidence="11">
    <location>
        <position position="591"/>
    </location>
    <ligand>
        <name>Mg(2+)</name>
        <dbReference type="ChEBI" id="CHEBI:18420"/>
        <label>2</label>
    </ligand>
</feature>
<dbReference type="Proteomes" id="UP001157910">
    <property type="component" value="Unassembled WGS sequence"/>
</dbReference>
<proteinExistence type="inferred from homology"/>
<dbReference type="Pfam" id="PF18053">
    <property type="entry name" value="GyrB_insert"/>
    <property type="match status" value="1"/>
</dbReference>
<dbReference type="PROSITE" id="PS00177">
    <property type="entry name" value="TOPOISOMERASE_II"/>
    <property type="match status" value="1"/>
</dbReference>
<dbReference type="Pfam" id="PF01751">
    <property type="entry name" value="Toprim"/>
    <property type="match status" value="1"/>
</dbReference>
<sequence>MYGPAHAGPSPDLRTLSASYRTALPSCRRAAVDRLPLLAATLWINPGAVPVLLGFTPLNPYMLAMASSDETPAENGKNQNSYGADSIKVLKGLDAVRKRPGMYIGDTDDGSGLHHMVFEVSDNAIDEALAGHCDLVLIELNPDGSVSVEDNGRGIPTGIHAEEGVSAAEVIMTQLHAGGKFENTSDDNAYKVSGGLHGVGVSVVNALSEWLELTIWRDGEEHWMKFANGDAVAPLVVKGPAPKVDRNPDENGFKKGTRVTFLASTDTFKNVTEFDFDKLEHRYRELAFLNSGVRILLRDKRHEEIKEHDLFYEGGIAAFVKYLDRNKTALLAEPIAISSERDGIGIDVALEWNDSYYENVLCFTNNIPQRDGGTHLAAFRAALTRTLNSYSEKSGLLKKEKVSLTGDDMREGLTAIVSVKLPDPKFSSQTKDKLVSSEVRQPLESLMADRMNEWLEENPAHAKAIVQKIIDAAAAREAAKRARELTRRKGAMDIASLPGKLADCQERDPSLCELFLVEGDSAGGSAKQGRDRKTQAILPLKGKILNVERARFDRIISSKEVGTLIQAMGTGIRDDFNLEKLRYHKIVIMTDADVDGAHIRTLLLTFFHRQMPDIIRAGHLFIAQPPLYKVAKGRSEVYLKDNAALDRYLVEAGLNGRLLESDKGARSGPDLEALVEHAIRLRNLMAFVPRRYDPTIIEALALSGALEPDLSADARGAALAKTAKWLDRGDTEARWSARLTEDGNVEVERLWRGVTDHHKIEASFLVSAEARKLARLMAESADVYEGTARLVRATAGSAEPQPETLNTIEVEGEDEPVAARPAAGADVITRPSQLLELVLAAGRKGLSIQRYKGLGEMNADQLWETTLDPDNRALLQVKVEDADVTDEIFTRLMGDIVEPRRDFIQENALNVANLDV</sequence>
<accession>A0ABY1QB66</accession>
<dbReference type="PRINTS" id="PR00418">
    <property type="entry name" value="TPI2FAMILY"/>
</dbReference>
<gene>
    <name evidence="11" type="primary">gyrB</name>
    <name evidence="13" type="ORF">SAMN06296065_10414</name>
</gene>
<dbReference type="InterPro" id="IPR049353">
    <property type="entry name" value="GyrB_hook"/>
</dbReference>
<keyword evidence="7 11" id="KW-0460">Magnesium</keyword>
<dbReference type="InterPro" id="IPR036890">
    <property type="entry name" value="HATPase_C_sf"/>
</dbReference>
<keyword evidence="4 11" id="KW-0479">Metal-binding</keyword>
<evidence type="ECO:0000256" key="3">
    <source>
        <dbReference type="ARBA" id="ARBA00022490"/>
    </source>
</evidence>
<evidence type="ECO:0000256" key="9">
    <source>
        <dbReference type="ARBA" id="ARBA00023125"/>
    </source>
</evidence>
<evidence type="ECO:0000256" key="7">
    <source>
        <dbReference type="ARBA" id="ARBA00022842"/>
    </source>
</evidence>
<name>A0ABY1QB66_9SPHN</name>
<dbReference type="EC" id="5.6.2.2" evidence="11"/>
<feature type="binding site" evidence="11">
    <location>
        <position position="591"/>
    </location>
    <ligand>
        <name>Mg(2+)</name>
        <dbReference type="ChEBI" id="CHEBI:18420"/>
        <label>1</label>
        <note>catalytic</note>
    </ligand>
</feature>
<dbReference type="InterPro" id="IPR000565">
    <property type="entry name" value="Topo_IIA_B"/>
</dbReference>
<comment type="subunit">
    <text evidence="11">Heterotetramer, composed of two GyrA and two GyrB chains. In the heterotetramer, GyrA contains the active site tyrosine that forms a transient covalent intermediate with DNA, while GyrB binds cofactors and catalyzes ATP hydrolysis.</text>
</comment>
<dbReference type="InterPro" id="IPR001241">
    <property type="entry name" value="Topo_IIA"/>
</dbReference>
<evidence type="ECO:0000256" key="6">
    <source>
        <dbReference type="ARBA" id="ARBA00022840"/>
    </source>
</evidence>
<dbReference type="Gene3D" id="3.30.230.10">
    <property type="match status" value="1"/>
</dbReference>
<feature type="domain" description="Toprim" evidence="12">
    <location>
        <begin position="512"/>
        <end position="622"/>
    </location>
</feature>
<dbReference type="InterPro" id="IPR034160">
    <property type="entry name" value="TOPRIM_GyrB"/>
</dbReference>
<evidence type="ECO:0000256" key="2">
    <source>
        <dbReference type="ARBA" id="ARBA00010708"/>
    </source>
</evidence>
<dbReference type="InterPro" id="IPR002288">
    <property type="entry name" value="DNA_gyrase_B_C"/>
</dbReference>
<dbReference type="InterPro" id="IPR011557">
    <property type="entry name" value="GyrB"/>
</dbReference>
<comment type="function">
    <text evidence="11">A type II topoisomerase that negatively supercoils closed circular double-stranded (ds) DNA in an ATP-dependent manner to modulate DNA topology and maintain chromosomes in an underwound state. Negative supercoiling favors strand separation, and DNA replication, transcription, recombination and repair, all of which involve strand separation. Also able to catalyze the interconversion of other topological isomers of dsDNA rings, including catenanes and knotted rings. Type II topoisomerases break and join 2 DNA strands simultaneously in an ATP-dependent manner.</text>
</comment>
<dbReference type="SMART" id="SM00433">
    <property type="entry name" value="TOP2c"/>
    <property type="match status" value="1"/>
</dbReference>
<comment type="caution">
    <text evidence="13">The sequence shown here is derived from an EMBL/GenBank/DDBJ whole genome shotgun (WGS) entry which is preliminary data.</text>
</comment>
<dbReference type="PANTHER" id="PTHR45866:SF1">
    <property type="entry name" value="DNA GYRASE SUBUNIT B, MITOCHONDRIAL"/>
    <property type="match status" value="1"/>
</dbReference>
<dbReference type="CDD" id="cd16928">
    <property type="entry name" value="HATPase_GyrB-like"/>
    <property type="match status" value="1"/>
</dbReference>
<evidence type="ECO:0000259" key="12">
    <source>
        <dbReference type="PROSITE" id="PS50880"/>
    </source>
</evidence>
<feature type="site" description="Interaction with DNA" evidence="11">
    <location>
        <position position="546"/>
    </location>
</feature>
<dbReference type="InterPro" id="IPR020568">
    <property type="entry name" value="Ribosomal_Su5_D2-typ_SF"/>
</dbReference>
<dbReference type="SUPFAM" id="SSF54211">
    <property type="entry name" value="Ribosomal protein S5 domain 2-like"/>
    <property type="match status" value="1"/>
</dbReference>
<keyword evidence="6 11" id="KW-0067">ATP-binding</keyword>
<dbReference type="InterPro" id="IPR006171">
    <property type="entry name" value="TOPRIM_dom"/>
</dbReference>
<comment type="catalytic activity">
    <reaction evidence="1 11">
        <text>ATP-dependent breakage, passage and rejoining of double-stranded DNA.</text>
        <dbReference type="EC" id="5.6.2.2"/>
    </reaction>
</comment>
<keyword evidence="14" id="KW-1185">Reference proteome</keyword>
<dbReference type="InterPro" id="IPR003594">
    <property type="entry name" value="HATPase_dom"/>
</dbReference>
<organism evidence="13 14">
    <name type="scientific">Novosphingobium panipatense</name>
    <dbReference type="NCBI Taxonomy" id="428991"/>
    <lineage>
        <taxon>Bacteria</taxon>
        <taxon>Pseudomonadati</taxon>
        <taxon>Pseudomonadota</taxon>
        <taxon>Alphaproteobacteria</taxon>
        <taxon>Sphingomonadales</taxon>
        <taxon>Sphingomonadaceae</taxon>
        <taxon>Novosphingobium</taxon>
    </lineage>
</organism>
<dbReference type="PRINTS" id="PR01159">
    <property type="entry name" value="DNAGYRASEB"/>
</dbReference>
<evidence type="ECO:0000256" key="10">
    <source>
        <dbReference type="ARBA" id="ARBA00023235"/>
    </source>
</evidence>
<evidence type="ECO:0000256" key="5">
    <source>
        <dbReference type="ARBA" id="ARBA00022741"/>
    </source>
</evidence>
<protein>
    <recommendedName>
        <fullName evidence="11">DNA gyrase subunit B</fullName>
        <ecNumber evidence="11">5.6.2.2</ecNumber>
    </recommendedName>
</protein>
<dbReference type="PANTHER" id="PTHR45866">
    <property type="entry name" value="DNA GYRASE/TOPOISOMERASE SUBUNIT B"/>
    <property type="match status" value="1"/>
</dbReference>
<dbReference type="CDD" id="cd03366">
    <property type="entry name" value="TOPRIM_TopoIIA_GyrB"/>
    <property type="match status" value="1"/>
</dbReference>
<comment type="cofactor">
    <cofactor evidence="11">
        <name>Mg(2+)</name>
        <dbReference type="ChEBI" id="CHEBI:18420"/>
    </cofactor>
    <cofactor evidence="11">
        <name>Mn(2+)</name>
        <dbReference type="ChEBI" id="CHEBI:29035"/>
    </cofactor>
    <cofactor evidence="11">
        <name>Ca(2+)</name>
        <dbReference type="ChEBI" id="CHEBI:29108"/>
    </cofactor>
    <text evidence="11">Binds two Mg(2+) per subunit. The magnesium ions form salt bridges with both the protein and the DNA. Can also accept other divalent metal cations, such as Mn(2+) or Ca(2+).</text>
</comment>
<dbReference type="InterPro" id="IPR041423">
    <property type="entry name" value="GyrB_insert"/>
</dbReference>
<keyword evidence="3 11" id="KW-0963">Cytoplasm</keyword>
<feature type="binding site" evidence="11">
    <location>
        <position position="593"/>
    </location>
    <ligand>
        <name>Mg(2+)</name>
        <dbReference type="ChEBI" id="CHEBI:18420"/>
        <label>2</label>
    </ligand>
</feature>
<dbReference type="NCBIfam" id="NF004189">
    <property type="entry name" value="PRK05644.1"/>
    <property type="match status" value="1"/>
</dbReference>
<dbReference type="PROSITE" id="PS50880">
    <property type="entry name" value="TOPRIM"/>
    <property type="match status" value="1"/>
</dbReference>
<dbReference type="Gene3D" id="3.30.565.10">
    <property type="entry name" value="Histidine kinase-like ATPase, C-terminal domain"/>
    <property type="match status" value="1"/>
</dbReference>
<comment type="subcellular location">
    <subcellularLocation>
        <location evidence="11">Cytoplasm</location>
    </subcellularLocation>
</comment>
<reference evidence="13 14" key="1">
    <citation type="submission" date="2017-05" db="EMBL/GenBank/DDBJ databases">
        <authorList>
            <person name="Varghese N."/>
            <person name="Submissions S."/>
        </authorList>
    </citation>
    <scope>NUCLEOTIDE SEQUENCE [LARGE SCALE GENOMIC DNA]</scope>
    <source>
        <strain evidence="13 14">SM16</strain>
    </source>
</reference>
<dbReference type="Pfam" id="PF00986">
    <property type="entry name" value="DNA_gyraseB_C"/>
    <property type="match status" value="1"/>
</dbReference>
<keyword evidence="5 11" id="KW-0547">Nucleotide-binding</keyword>
<dbReference type="SUPFAM" id="SSF56719">
    <property type="entry name" value="Type II DNA topoisomerase"/>
    <property type="match status" value="1"/>
</dbReference>
<comment type="similarity">
    <text evidence="2 11">Belongs to the type II topoisomerase GyrB family.</text>
</comment>
<dbReference type="CDD" id="cd00822">
    <property type="entry name" value="TopoII_Trans_DNA_gyrase"/>
    <property type="match status" value="1"/>
</dbReference>
<keyword evidence="8 11" id="KW-0799">Topoisomerase</keyword>